<dbReference type="InterPro" id="IPR002731">
    <property type="entry name" value="ATPase_BadF"/>
</dbReference>
<dbReference type="AlphaFoldDB" id="A0A2U0I3M0"/>
<name>A0A2U0I3M0_9FLAO</name>
<reference evidence="2 3" key="1">
    <citation type="submission" date="2018-04" db="EMBL/GenBank/DDBJ databases">
        <title>Marixanthomonas spongiae HN-E44 sp. nov., isolated from a marine sponge.</title>
        <authorList>
            <person name="Luo L."/>
            <person name="Zhuang L."/>
        </authorList>
    </citation>
    <scope>NUCLEOTIDE SEQUENCE [LARGE SCALE GENOMIC DNA]</scope>
    <source>
        <strain evidence="2 3">HN-E44</strain>
    </source>
</reference>
<keyword evidence="3" id="KW-1185">Reference proteome</keyword>
<proteinExistence type="predicted"/>
<keyword evidence="2" id="KW-0808">Transferase</keyword>
<evidence type="ECO:0000313" key="3">
    <source>
        <dbReference type="Proteomes" id="UP000245962"/>
    </source>
</evidence>
<accession>A0A2U0I3M0</accession>
<dbReference type="InterPro" id="IPR043129">
    <property type="entry name" value="ATPase_NBD"/>
</dbReference>
<comment type="caution">
    <text evidence="2">The sequence shown here is derived from an EMBL/GenBank/DDBJ whole genome shotgun (WGS) entry which is preliminary data.</text>
</comment>
<dbReference type="OrthoDB" id="871343at2"/>
<protein>
    <submittedName>
        <fullName evidence="2">N-acetylglucosamine kinase</fullName>
    </submittedName>
</protein>
<dbReference type="Proteomes" id="UP000245962">
    <property type="component" value="Unassembled WGS sequence"/>
</dbReference>
<dbReference type="Gene3D" id="1.10.720.160">
    <property type="match status" value="1"/>
</dbReference>
<feature type="domain" description="ATPase BadF/BadG/BcrA/BcrD type" evidence="1">
    <location>
        <begin position="6"/>
        <end position="152"/>
    </location>
</feature>
<sequence length="283" mass="31450">MVLIADGGSTKCDWILLNKSGDVIDKTRTAGLNPTVVPQAGMVQKIEENETLQAIFKKAETVDFYGAGCGTKTPRLLLQEVLEKLFVNAKVTVKEDLAAAVYAATTNPGIVAILGTGSNCCYFDGHEIHTEAPALGYALMDDASGNYYGKQLLRDYYYKKMPPKVASEFEEKYDLDPDTVKVNLYKKPNPTAYLGSFSEFLFLCKHDEAYFNTLIKTGVALFIKNQVLIYKEAQQVPIHFVGSIAFFTKKLISDCLKEHGLQPGNFVKRPIDGLIAYYKKEKL</sequence>
<dbReference type="CDD" id="cd24079">
    <property type="entry name" value="ASKHA_NBD_PG1100-like"/>
    <property type="match status" value="1"/>
</dbReference>
<dbReference type="GO" id="GO:0016301">
    <property type="term" value="F:kinase activity"/>
    <property type="evidence" value="ECO:0007669"/>
    <property type="project" value="UniProtKB-KW"/>
</dbReference>
<evidence type="ECO:0000259" key="1">
    <source>
        <dbReference type="Pfam" id="PF01869"/>
    </source>
</evidence>
<dbReference type="RefSeq" id="WP_116693737.1">
    <property type="nucleotide sequence ID" value="NZ_QEHR01000003.1"/>
</dbReference>
<organism evidence="2 3">
    <name type="scientific">Marixanthomonas spongiae</name>
    <dbReference type="NCBI Taxonomy" id="2174845"/>
    <lineage>
        <taxon>Bacteria</taxon>
        <taxon>Pseudomonadati</taxon>
        <taxon>Bacteroidota</taxon>
        <taxon>Flavobacteriia</taxon>
        <taxon>Flavobacteriales</taxon>
        <taxon>Flavobacteriaceae</taxon>
        <taxon>Marixanthomonas</taxon>
    </lineage>
</organism>
<gene>
    <name evidence="2" type="ORF">DDV96_05445</name>
</gene>
<dbReference type="Gene3D" id="3.30.420.40">
    <property type="match status" value="2"/>
</dbReference>
<dbReference type="SUPFAM" id="SSF53067">
    <property type="entry name" value="Actin-like ATPase domain"/>
    <property type="match status" value="2"/>
</dbReference>
<evidence type="ECO:0000313" key="2">
    <source>
        <dbReference type="EMBL" id="PVW15715.1"/>
    </source>
</evidence>
<dbReference type="Pfam" id="PF01869">
    <property type="entry name" value="BcrAD_BadFG"/>
    <property type="match status" value="1"/>
</dbReference>
<keyword evidence="2" id="KW-0418">Kinase</keyword>
<dbReference type="EMBL" id="QEHR01000003">
    <property type="protein sequence ID" value="PVW15715.1"/>
    <property type="molecule type" value="Genomic_DNA"/>
</dbReference>